<organism evidence="12 13">
    <name type="scientific">Pegethrix bostrychoides GSE-TBD4-15B</name>
    <dbReference type="NCBI Taxonomy" id="2839662"/>
    <lineage>
        <taxon>Bacteria</taxon>
        <taxon>Bacillati</taxon>
        <taxon>Cyanobacteriota</taxon>
        <taxon>Cyanophyceae</taxon>
        <taxon>Oculatellales</taxon>
        <taxon>Oculatellaceae</taxon>
        <taxon>Pegethrix</taxon>
    </lineage>
</organism>
<feature type="domain" description="ABC transporter" evidence="10">
    <location>
        <begin position="355"/>
        <end position="580"/>
    </location>
</feature>
<feature type="domain" description="ABC transmembrane type-1" evidence="11">
    <location>
        <begin position="20"/>
        <end position="321"/>
    </location>
</feature>
<dbReference type="InterPro" id="IPR017871">
    <property type="entry name" value="ABC_transporter-like_CS"/>
</dbReference>
<dbReference type="GO" id="GO:0005886">
    <property type="term" value="C:plasma membrane"/>
    <property type="evidence" value="ECO:0007669"/>
    <property type="project" value="UniProtKB-SubCell"/>
</dbReference>
<gene>
    <name evidence="12" type="ORF">KME07_19245</name>
</gene>
<reference evidence="12" key="2">
    <citation type="journal article" date="2022" name="Microbiol. Resour. Announc.">
        <title>Metagenome Sequencing to Explore Phylogenomics of Terrestrial Cyanobacteria.</title>
        <authorList>
            <person name="Ward R.D."/>
            <person name="Stajich J.E."/>
            <person name="Johansen J.R."/>
            <person name="Huntemann M."/>
            <person name="Clum A."/>
            <person name="Foster B."/>
            <person name="Foster B."/>
            <person name="Roux S."/>
            <person name="Palaniappan K."/>
            <person name="Varghese N."/>
            <person name="Mukherjee S."/>
            <person name="Reddy T.B.K."/>
            <person name="Daum C."/>
            <person name="Copeland A."/>
            <person name="Chen I.A."/>
            <person name="Ivanova N.N."/>
            <person name="Kyrpides N.C."/>
            <person name="Shapiro N."/>
            <person name="Eloe-Fadrosh E.A."/>
            <person name="Pietrasiak N."/>
        </authorList>
    </citation>
    <scope>NUCLEOTIDE SEQUENCE</scope>
    <source>
        <strain evidence="12">GSE-TBD4-15B</strain>
    </source>
</reference>
<dbReference type="FunFam" id="3.40.50.300:FF:000299">
    <property type="entry name" value="ABC transporter ATP-binding protein/permease"/>
    <property type="match status" value="1"/>
</dbReference>
<dbReference type="InterPro" id="IPR027417">
    <property type="entry name" value="P-loop_NTPase"/>
</dbReference>
<reference evidence="12" key="1">
    <citation type="submission" date="2021-05" db="EMBL/GenBank/DDBJ databases">
        <authorList>
            <person name="Pietrasiak N."/>
            <person name="Ward R."/>
            <person name="Stajich J.E."/>
            <person name="Kurbessoian T."/>
        </authorList>
    </citation>
    <scope>NUCLEOTIDE SEQUENCE</scope>
    <source>
        <strain evidence="12">GSE-TBD4-15B</strain>
    </source>
</reference>
<dbReference type="GO" id="GO:0016887">
    <property type="term" value="F:ATP hydrolysis activity"/>
    <property type="evidence" value="ECO:0007669"/>
    <property type="project" value="InterPro"/>
</dbReference>
<evidence type="ECO:0000256" key="5">
    <source>
        <dbReference type="ARBA" id="ARBA00022741"/>
    </source>
</evidence>
<keyword evidence="6 12" id="KW-0067">ATP-binding</keyword>
<evidence type="ECO:0000256" key="3">
    <source>
        <dbReference type="ARBA" id="ARBA00022475"/>
    </source>
</evidence>
<feature type="transmembrane region" description="Helical" evidence="9">
    <location>
        <begin position="20"/>
        <end position="44"/>
    </location>
</feature>
<evidence type="ECO:0000313" key="12">
    <source>
        <dbReference type="EMBL" id="MBW4467568.1"/>
    </source>
</evidence>
<evidence type="ECO:0000256" key="9">
    <source>
        <dbReference type="SAM" id="Phobius"/>
    </source>
</evidence>
<dbReference type="EMBL" id="JAHHHV010000078">
    <property type="protein sequence ID" value="MBW4467568.1"/>
    <property type="molecule type" value="Genomic_DNA"/>
</dbReference>
<evidence type="ECO:0000256" key="7">
    <source>
        <dbReference type="ARBA" id="ARBA00022989"/>
    </source>
</evidence>
<feature type="transmembrane region" description="Helical" evidence="9">
    <location>
        <begin position="264"/>
        <end position="285"/>
    </location>
</feature>
<evidence type="ECO:0000256" key="1">
    <source>
        <dbReference type="ARBA" id="ARBA00004651"/>
    </source>
</evidence>
<keyword evidence="4 9" id="KW-0812">Transmembrane</keyword>
<dbReference type="Pfam" id="PF00005">
    <property type="entry name" value="ABC_tran"/>
    <property type="match status" value="1"/>
</dbReference>
<keyword evidence="2" id="KW-0813">Transport</keyword>
<dbReference type="GO" id="GO:0005524">
    <property type="term" value="F:ATP binding"/>
    <property type="evidence" value="ECO:0007669"/>
    <property type="project" value="UniProtKB-KW"/>
</dbReference>
<dbReference type="SUPFAM" id="SSF90123">
    <property type="entry name" value="ABC transporter transmembrane region"/>
    <property type="match status" value="1"/>
</dbReference>
<dbReference type="PROSITE" id="PS50929">
    <property type="entry name" value="ABC_TM1F"/>
    <property type="match status" value="1"/>
</dbReference>
<evidence type="ECO:0000259" key="10">
    <source>
        <dbReference type="PROSITE" id="PS50893"/>
    </source>
</evidence>
<feature type="transmembrane region" description="Helical" evidence="9">
    <location>
        <begin position="74"/>
        <end position="105"/>
    </location>
</feature>
<evidence type="ECO:0000313" key="13">
    <source>
        <dbReference type="Proteomes" id="UP000707356"/>
    </source>
</evidence>
<accession>A0A951PEJ8</accession>
<feature type="transmembrane region" description="Helical" evidence="9">
    <location>
        <begin position="176"/>
        <end position="196"/>
    </location>
</feature>
<dbReference type="InterPro" id="IPR003439">
    <property type="entry name" value="ABC_transporter-like_ATP-bd"/>
</dbReference>
<dbReference type="InterPro" id="IPR039421">
    <property type="entry name" value="Type_1_exporter"/>
</dbReference>
<keyword evidence="8 9" id="KW-0472">Membrane</keyword>
<dbReference type="Gene3D" id="3.40.50.300">
    <property type="entry name" value="P-loop containing nucleotide triphosphate hydrolases"/>
    <property type="match status" value="1"/>
</dbReference>
<keyword evidence="7 9" id="KW-1133">Transmembrane helix</keyword>
<dbReference type="Pfam" id="PF00664">
    <property type="entry name" value="ABC_membrane"/>
    <property type="match status" value="1"/>
</dbReference>
<dbReference type="PROSITE" id="PS50893">
    <property type="entry name" value="ABC_TRANSPORTER_2"/>
    <property type="match status" value="1"/>
</dbReference>
<comment type="caution">
    <text evidence="12">The sequence shown here is derived from an EMBL/GenBank/DDBJ whole genome shotgun (WGS) entry which is preliminary data.</text>
</comment>
<dbReference type="InterPro" id="IPR011527">
    <property type="entry name" value="ABC1_TM_dom"/>
</dbReference>
<comment type="subcellular location">
    <subcellularLocation>
        <location evidence="1">Cell membrane</location>
        <topology evidence="1">Multi-pass membrane protein</topology>
    </subcellularLocation>
</comment>
<evidence type="ECO:0000256" key="6">
    <source>
        <dbReference type="ARBA" id="ARBA00022840"/>
    </source>
</evidence>
<keyword evidence="3" id="KW-1003">Cell membrane</keyword>
<dbReference type="InterPro" id="IPR036640">
    <property type="entry name" value="ABC1_TM_sf"/>
</dbReference>
<feature type="transmembrane region" description="Helical" evidence="9">
    <location>
        <begin position="150"/>
        <end position="170"/>
    </location>
</feature>
<sequence length="582" mass="64340">MLKRVSKLLYVLKEDIGGLVLLLLTFTVVSVLEAVGIGFVGPFLSLAANPSSVQTIPLLHQISQSLNVQSDAQFVVLIGILLCVIFLIKSLLYFVSQAYIIGFAYGQQRKVMQKLLQAYLEVPYTFHLNHNTAGLINSITFETYRFCSEFLLPLLQAAASLVVLAVIMLLLAKTNLLFLVMVLAVLLPVFCLFYTIRERVSYWGQEGSVAYEEIIRVVNHSLGGIKETRVIGCEPYFMNQMNRECTRLNSAAFRFHSVQKLPRILIEALLVVILVIFVCISLAAAEPQQDLMAVLGVFAVAAIRLMPSAGQFLNSMNQVQNSTYSLNVIYDALKQVEPTRKLKQASKALRFERQVELSNLSYSYPDALESAISRVNLKIKKGQSIALIGKSGAGKTTLVDVILGLLTPQSGDLYVDGQSIYDDIRGWQNLVGYIPQSIFLIDDTLERNIAFGVPDELIDAEKLRQAIVAAQLQELLEQLPAGLQTVVGERGVRLSGGQRQRVGIARALYHEREILVLDEATSALDSETEALVNGAIQALSGHKTLIIIAHRLSTVKNCDYVYLLEQGRVVQSGSYQSVVLSR</sequence>
<protein>
    <submittedName>
        <fullName evidence="12">ABC transporter ATP-binding protein/permease</fullName>
    </submittedName>
</protein>
<dbReference type="Proteomes" id="UP000707356">
    <property type="component" value="Unassembled WGS sequence"/>
</dbReference>
<dbReference type="SMART" id="SM00382">
    <property type="entry name" value="AAA"/>
    <property type="match status" value="1"/>
</dbReference>
<dbReference type="GO" id="GO:0140359">
    <property type="term" value="F:ABC-type transporter activity"/>
    <property type="evidence" value="ECO:0007669"/>
    <property type="project" value="InterPro"/>
</dbReference>
<dbReference type="PANTHER" id="PTHR24221:SF654">
    <property type="entry name" value="ATP-BINDING CASSETTE SUB-FAMILY B MEMBER 6"/>
    <property type="match status" value="1"/>
</dbReference>
<dbReference type="InterPro" id="IPR003593">
    <property type="entry name" value="AAA+_ATPase"/>
</dbReference>
<evidence type="ECO:0000256" key="8">
    <source>
        <dbReference type="ARBA" id="ARBA00023136"/>
    </source>
</evidence>
<dbReference type="AlphaFoldDB" id="A0A951PEJ8"/>
<evidence type="ECO:0000256" key="2">
    <source>
        <dbReference type="ARBA" id="ARBA00022448"/>
    </source>
</evidence>
<evidence type="ECO:0000256" key="4">
    <source>
        <dbReference type="ARBA" id="ARBA00022692"/>
    </source>
</evidence>
<dbReference type="GO" id="GO:0034040">
    <property type="term" value="F:ATPase-coupled lipid transmembrane transporter activity"/>
    <property type="evidence" value="ECO:0007669"/>
    <property type="project" value="TreeGrafter"/>
</dbReference>
<name>A0A951PEJ8_9CYAN</name>
<keyword evidence="5" id="KW-0547">Nucleotide-binding</keyword>
<dbReference type="PANTHER" id="PTHR24221">
    <property type="entry name" value="ATP-BINDING CASSETTE SUB-FAMILY B"/>
    <property type="match status" value="1"/>
</dbReference>
<evidence type="ECO:0000259" key="11">
    <source>
        <dbReference type="PROSITE" id="PS50929"/>
    </source>
</evidence>
<dbReference type="SUPFAM" id="SSF52540">
    <property type="entry name" value="P-loop containing nucleoside triphosphate hydrolases"/>
    <property type="match status" value="1"/>
</dbReference>
<proteinExistence type="predicted"/>
<dbReference type="Gene3D" id="1.20.1560.10">
    <property type="entry name" value="ABC transporter type 1, transmembrane domain"/>
    <property type="match status" value="1"/>
</dbReference>
<dbReference type="PROSITE" id="PS00211">
    <property type="entry name" value="ABC_TRANSPORTER_1"/>
    <property type="match status" value="1"/>
</dbReference>